<evidence type="ECO:0000313" key="2">
    <source>
        <dbReference type="EMBL" id="MPC82813.1"/>
    </source>
</evidence>
<evidence type="ECO:0000256" key="1">
    <source>
        <dbReference type="SAM" id="MobiDB-lite"/>
    </source>
</evidence>
<keyword evidence="3" id="KW-1185">Reference proteome</keyword>
<dbReference type="EMBL" id="VSRR010060824">
    <property type="protein sequence ID" value="MPC82813.1"/>
    <property type="molecule type" value="Genomic_DNA"/>
</dbReference>
<reference evidence="2 3" key="1">
    <citation type="submission" date="2019-05" db="EMBL/GenBank/DDBJ databases">
        <title>Another draft genome of Portunus trituberculatus and its Hox gene families provides insights of decapod evolution.</title>
        <authorList>
            <person name="Jeong J.-H."/>
            <person name="Song I."/>
            <person name="Kim S."/>
            <person name="Choi T."/>
            <person name="Kim D."/>
            <person name="Ryu S."/>
            <person name="Kim W."/>
        </authorList>
    </citation>
    <scope>NUCLEOTIDE SEQUENCE [LARGE SCALE GENOMIC DNA]</scope>
    <source>
        <tissue evidence="2">Muscle</tissue>
    </source>
</reference>
<protein>
    <submittedName>
        <fullName evidence="2">Uncharacterized protein</fullName>
    </submittedName>
</protein>
<dbReference type="Proteomes" id="UP000324222">
    <property type="component" value="Unassembled WGS sequence"/>
</dbReference>
<gene>
    <name evidence="2" type="ORF">E2C01_077498</name>
</gene>
<evidence type="ECO:0000313" key="3">
    <source>
        <dbReference type="Proteomes" id="UP000324222"/>
    </source>
</evidence>
<comment type="caution">
    <text evidence="2">The sequence shown here is derived from an EMBL/GenBank/DDBJ whole genome shotgun (WGS) entry which is preliminary data.</text>
</comment>
<feature type="region of interest" description="Disordered" evidence="1">
    <location>
        <begin position="1"/>
        <end position="35"/>
    </location>
</feature>
<organism evidence="2 3">
    <name type="scientific">Portunus trituberculatus</name>
    <name type="common">Swimming crab</name>
    <name type="synonym">Neptunus trituberculatus</name>
    <dbReference type="NCBI Taxonomy" id="210409"/>
    <lineage>
        <taxon>Eukaryota</taxon>
        <taxon>Metazoa</taxon>
        <taxon>Ecdysozoa</taxon>
        <taxon>Arthropoda</taxon>
        <taxon>Crustacea</taxon>
        <taxon>Multicrustacea</taxon>
        <taxon>Malacostraca</taxon>
        <taxon>Eumalacostraca</taxon>
        <taxon>Eucarida</taxon>
        <taxon>Decapoda</taxon>
        <taxon>Pleocyemata</taxon>
        <taxon>Brachyura</taxon>
        <taxon>Eubrachyura</taxon>
        <taxon>Portunoidea</taxon>
        <taxon>Portunidae</taxon>
        <taxon>Portuninae</taxon>
        <taxon>Portunus</taxon>
    </lineage>
</organism>
<name>A0A5B7IKD6_PORTR</name>
<accession>A0A5B7IKD6</accession>
<proteinExistence type="predicted"/>
<feature type="compositionally biased region" description="Basic and acidic residues" evidence="1">
    <location>
        <begin position="7"/>
        <end position="26"/>
    </location>
</feature>
<dbReference type="AlphaFoldDB" id="A0A5B7IKD6"/>
<sequence length="70" mass="7448">MRAGQPRKRDISRISEDDPGEREGKGMVHSGGGGGTTVVVVVQEEGMVMVGYHGCIECIGGDAGMFHERM</sequence>